<gene>
    <name evidence="2" type="ORF">GALL_122120</name>
</gene>
<name>A0A1J5SB48_9ZZZZ</name>
<feature type="compositionally biased region" description="Polar residues" evidence="1">
    <location>
        <begin position="53"/>
        <end position="64"/>
    </location>
</feature>
<evidence type="ECO:0000256" key="1">
    <source>
        <dbReference type="SAM" id="MobiDB-lite"/>
    </source>
</evidence>
<accession>A0A1J5SB48</accession>
<feature type="compositionally biased region" description="Low complexity" evidence="1">
    <location>
        <begin position="32"/>
        <end position="45"/>
    </location>
</feature>
<protein>
    <recommendedName>
        <fullName evidence="3">Porin</fullName>
    </recommendedName>
</protein>
<feature type="region of interest" description="Disordered" evidence="1">
    <location>
        <begin position="30"/>
        <end position="66"/>
    </location>
</feature>
<dbReference type="Pfam" id="PF14121">
    <property type="entry name" value="Porin_10"/>
    <property type="match status" value="1"/>
</dbReference>
<dbReference type="EMBL" id="MLJW01000048">
    <property type="protein sequence ID" value="OIR05777.1"/>
    <property type="molecule type" value="Genomic_DNA"/>
</dbReference>
<sequence>MNLRPGRKIFFVASILLVLAVHAAAQNPRILSGNNNYTNGNTQSNVAYDNQGRPISNSGNAKNDSLQHRDRYADSITIYFRYYDSTRNRNLDSTLNDFTNKLPQPYWYTNLGNFGTAARSFIFNPVMKAGWDAGFHQYDIYNFKIEDTRFFTTTRPFTELGYLLGNKAEQLISVLHTQNRRSNFNFSFEYRFSNAPGVFKTQNASNNNLRFATHYQSPGKRYESFFIFMMNKNASSENGGISNLKQLDSLALNDPFEISTRLGAATLAQRNPFNTSVNTGNIYQENTILYRHQYDFGQKDSLVTDSVTYKLFYARLRLQHTLSIRTNSYNFFDHNADSTSYQTFFGKTIPNNYLGDTISYKDVWSIINNEFALVSFPEKNNQSQFLKTGIGLQNLKATFGDTATHNFFNLYVLGEYRNRTRNQKWDIEATGQFYLNGMNAGDYAAYVSLKRQLSKKIGYLQLGFQNTNRTASFIYDPLTNFPVSNKQSFNKENITRAFADYENPLNKFKLSGEYYLVSNYTYFDSFFVAKQEASLFNVLHISAEKQFKLSRHWNWYTEVHLQQTTGGPVHVPFLLTRNRLAFEGNFYKNLFLSTGLEVRYYSDYKADNYSPFTGQFFSQNDFTTANRPDINLFFHFRIKTFRSFIRLENLNTFNPTSQGGLKFNKYNYATQQYASHGLWFRLGVWWDFIN</sequence>
<dbReference type="AlphaFoldDB" id="A0A1J5SB48"/>
<comment type="caution">
    <text evidence="2">The sequence shown here is derived from an EMBL/GenBank/DDBJ whole genome shotgun (WGS) entry which is preliminary data.</text>
</comment>
<reference evidence="2" key="1">
    <citation type="submission" date="2016-10" db="EMBL/GenBank/DDBJ databases">
        <title>Sequence of Gallionella enrichment culture.</title>
        <authorList>
            <person name="Poehlein A."/>
            <person name="Muehling M."/>
            <person name="Daniel R."/>
        </authorList>
    </citation>
    <scope>NUCLEOTIDE SEQUENCE</scope>
</reference>
<proteinExistence type="predicted"/>
<organism evidence="2">
    <name type="scientific">mine drainage metagenome</name>
    <dbReference type="NCBI Taxonomy" id="410659"/>
    <lineage>
        <taxon>unclassified sequences</taxon>
        <taxon>metagenomes</taxon>
        <taxon>ecological metagenomes</taxon>
    </lineage>
</organism>
<dbReference type="InterPro" id="IPR025631">
    <property type="entry name" value="Porin_10"/>
</dbReference>
<evidence type="ECO:0008006" key="3">
    <source>
        <dbReference type="Google" id="ProtNLM"/>
    </source>
</evidence>
<evidence type="ECO:0000313" key="2">
    <source>
        <dbReference type="EMBL" id="OIR05777.1"/>
    </source>
</evidence>